<evidence type="ECO:0000313" key="2">
    <source>
        <dbReference type="EMBL" id="KAL2815039.1"/>
    </source>
</evidence>
<gene>
    <name evidence="2" type="ORF">BDW59DRAFT_154054</name>
</gene>
<reference evidence="2 3" key="1">
    <citation type="submission" date="2024-07" db="EMBL/GenBank/DDBJ databases">
        <title>Section-level genome sequencing and comparative genomics of Aspergillus sections Usti and Cavernicolus.</title>
        <authorList>
            <consortium name="Lawrence Berkeley National Laboratory"/>
            <person name="Nybo J.L."/>
            <person name="Vesth T.C."/>
            <person name="Theobald S."/>
            <person name="Frisvad J.C."/>
            <person name="Larsen T.O."/>
            <person name="Kjaerboelling I."/>
            <person name="Rothschild-Mancinelli K."/>
            <person name="Lyhne E.K."/>
            <person name="Kogle M.E."/>
            <person name="Barry K."/>
            <person name="Clum A."/>
            <person name="Na H."/>
            <person name="Ledsgaard L."/>
            <person name="Lin J."/>
            <person name="Lipzen A."/>
            <person name="Kuo A."/>
            <person name="Riley R."/>
            <person name="Mondo S."/>
            <person name="LaButti K."/>
            <person name="Haridas S."/>
            <person name="Pangalinan J."/>
            <person name="Salamov A.A."/>
            <person name="Simmons B.A."/>
            <person name="Magnuson J.K."/>
            <person name="Chen J."/>
            <person name="Drula E."/>
            <person name="Henrissat B."/>
            <person name="Wiebenga A."/>
            <person name="Lubbers R.J."/>
            <person name="Gomes A.C."/>
            <person name="Makela M.R."/>
            <person name="Stajich J."/>
            <person name="Grigoriev I.V."/>
            <person name="Mortensen U.H."/>
            <person name="De vries R.P."/>
            <person name="Baker S.E."/>
            <person name="Andersen M.R."/>
        </authorList>
    </citation>
    <scope>NUCLEOTIDE SEQUENCE [LARGE SCALE GENOMIC DNA]</scope>
    <source>
        <strain evidence="2 3">CBS 600.67</strain>
    </source>
</reference>
<feature type="compositionally biased region" description="Acidic residues" evidence="1">
    <location>
        <begin position="80"/>
        <end position="98"/>
    </location>
</feature>
<sequence>MTFGYPSLYVRRLVAKSSTSTNPVLRRLKEFSARWWDTEQGLPSSYILPFFRLLSLRMFNGVMISDGEPDRDRQLREDQDHDENEDYAEEDFDDEYPA</sequence>
<proteinExistence type="predicted"/>
<dbReference type="Proteomes" id="UP001610335">
    <property type="component" value="Unassembled WGS sequence"/>
</dbReference>
<name>A0ABR4HIQ8_9EURO</name>
<dbReference type="EMBL" id="JBFXLS010000117">
    <property type="protein sequence ID" value="KAL2815039.1"/>
    <property type="molecule type" value="Genomic_DNA"/>
</dbReference>
<accession>A0ABR4HIQ8</accession>
<keyword evidence="3" id="KW-1185">Reference proteome</keyword>
<evidence type="ECO:0000313" key="3">
    <source>
        <dbReference type="Proteomes" id="UP001610335"/>
    </source>
</evidence>
<evidence type="ECO:0000256" key="1">
    <source>
        <dbReference type="SAM" id="MobiDB-lite"/>
    </source>
</evidence>
<organism evidence="2 3">
    <name type="scientific">Aspergillus cavernicola</name>
    <dbReference type="NCBI Taxonomy" id="176166"/>
    <lineage>
        <taxon>Eukaryota</taxon>
        <taxon>Fungi</taxon>
        <taxon>Dikarya</taxon>
        <taxon>Ascomycota</taxon>
        <taxon>Pezizomycotina</taxon>
        <taxon>Eurotiomycetes</taxon>
        <taxon>Eurotiomycetidae</taxon>
        <taxon>Eurotiales</taxon>
        <taxon>Aspergillaceae</taxon>
        <taxon>Aspergillus</taxon>
        <taxon>Aspergillus subgen. Nidulantes</taxon>
    </lineage>
</organism>
<feature type="region of interest" description="Disordered" evidence="1">
    <location>
        <begin position="64"/>
        <end position="98"/>
    </location>
</feature>
<protein>
    <submittedName>
        <fullName evidence="2">Uncharacterized protein</fullName>
    </submittedName>
</protein>
<comment type="caution">
    <text evidence="2">The sequence shown here is derived from an EMBL/GenBank/DDBJ whole genome shotgun (WGS) entry which is preliminary data.</text>
</comment>
<feature type="compositionally biased region" description="Basic and acidic residues" evidence="1">
    <location>
        <begin position="68"/>
        <end position="79"/>
    </location>
</feature>